<keyword evidence="2" id="KW-0288">FMN</keyword>
<name>A0ABU1MWD8_9CAUL</name>
<dbReference type="PROSITE" id="PS50109">
    <property type="entry name" value="HIS_KIN"/>
    <property type="match status" value="1"/>
</dbReference>
<comment type="caution">
    <text evidence="7">The sequence shown here is derived from an EMBL/GenBank/DDBJ whole genome shotgun (WGS) entry which is preliminary data.</text>
</comment>
<dbReference type="InterPro" id="IPR000014">
    <property type="entry name" value="PAS"/>
</dbReference>
<dbReference type="SUPFAM" id="SSF55785">
    <property type="entry name" value="PYP-like sensor domain (PAS domain)"/>
    <property type="match status" value="1"/>
</dbReference>
<dbReference type="InterPro" id="IPR001610">
    <property type="entry name" value="PAC"/>
</dbReference>
<dbReference type="InterPro" id="IPR011495">
    <property type="entry name" value="Sig_transdc_His_kin_sub2_dim/P"/>
</dbReference>
<dbReference type="Proteomes" id="UP001262754">
    <property type="component" value="Unassembled WGS sequence"/>
</dbReference>
<protein>
    <submittedName>
        <fullName evidence="7">PAS domain S-box-containing protein</fullName>
    </submittedName>
</protein>
<evidence type="ECO:0000259" key="6">
    <source>
        <dbReference type="PROSITE" id="PS50113"/>
    </source>
</evidence>
<feature type="domain" description="Histidine kinase" evidence="4">
    <location>
        <begin position="177"/>
        <end position="370"/>
    </location>
</feature>
<evidence type="ECO:0000259" key="5">
    <source>
        <dbReference type="PROSITE" id="PS50112"/>
    </source>
</evidence>
<dbReference type="PROSITE" id="PS50113">
    <property type="entry name" value="PAC"/>
    <property type="match status" value="1"/>
</dbReference>
<dbReference type="SUPFAM" id="SSF55874">
    <property type="entry name" value="ATPase domain of HSP90 chaperone/DNA topoisomerase II/histidine kinase"/>
    <property type="match status" value="1"/>
</dbReference>
<keyword evidence="1" id="KW-0285">Flavoprotein</keyword>
<keyword evidence="3" id="KW-0157">Chromophore</keyword>
<dbReference type="SMART" id="SM00086">
    <property type="entry name" value="PAC"/>
    <property type="match status" value="1"/>
</dbReference>
<dbReference type="SMART" id="SM00091">
    <property type="entry name" value="PAS"/>
    <property type="match status" value="1"/>
</dbReference>
<evidence type="ECO:0000256" key="1">
    <source>
        <dbReference type="ARBA" id="ARBA00022630"/>
    </source>
</evidence>
<proteinExistence type="predicted"/>
<dbReference type="InterPro" id="IPR035965">
    <property type="entry name" value="PAS-like_dom_sf"/>
</dbReference>
<dbReference type="Gene3D" id="3.30.565.10">
    <property type="entry name" value="Histidine kinase-like ATPase, C-terminal domain"/>
    <property type="match status" value="1"/>
</dbReference>
<dbReference type="InterPro" id="IPR005467">
    <property type="entry name" value="His_kinase_dom"/>
</dbReference>
<dbReference type="NCBIfam" id="TIGR00229">
    <property type="entry name" value="sensory_box"/>
    <property type="match status" value="1"/>
</dbReference>
<sequence length="373" mass="40933">MTDILRSERAAEDLAAEHGVGDPFAAAIRAVRMAMIVTDAHQPDNPIIFANDAFLDLTGYSRDEVIGRNCRFLQGPGTDPAMVTRLRRAVADGEDLTIDILNYRKDGTTFWNALSLSPVRGASGGIDYFFGSQLDISDKKQVEFELGDARSRLEAAVEARTADLTQALQQKTALLHEVDHRVKNNLQLISSLLLLQNRRVTDPAVKNSLRGMLERVSAIATVHRRLFQSDDVERFDVSAFVRDLVNDMMGAARREDIKVRLDLERVDIAASKAAPLALVISELFSNALRHAFPPEAMNGRQGEIFVGIARQNGDFRIEITDDGVGQESSASSGGFGLTIVQLLCQQLKARTETTPADPGTRVVVHLPVNGVHH</sequence>
<dbReference type="PANTHER" id="PTHR47429:SF2">
    <property type="entry name" value="PROTEIN TWIN LOV 1"/>
    <property type="match status" value="1"/>
</dbReference>
<feature type="domain" description="PAC" evidence="6">
    <location>
        <begin position="94"/>
        <end position="148"/>
    </location>
</feature>
<evidence type="ECO:0000256" key="3">
    <source>
        <dbReference type="ARBA" id="ARBA00022991"/>
    </source>
</evidence>
<dbReference type="Pfam" id="PF13426">
    <property type="entry name" value="PAS_9"/>
    <property type="match status" value="1"/>
</dbReference>
<dbReference type="InterPro" id="IPR000700">
    <property type="entry name" value="PAS-assoc_C"/>
</dbReference>
<accession>A0ABU1MWD8</accession>
<dbReference type="EMBL" id="JAVDRL010000003">
    <property type="protein sequence ID" value="MDR6530508.1"/>
    <property type="molecule type" value="Genomic_DNA"/>
</dbReference>
<gene>
    <name evidence="7" type="ORF">J2800_001244</name>
</gene>
<dbReference type="PROSITE" id="PS50112">
    <property type="entry name" value="PAS"/>
    <property type="match status" value="1"/>
</dbReference>
<dbReference type="InterPro" id="IPR003594">
    <property type="entry name" value="HATPase_dom"/>
</dbReference>
<keyword evidence="8" id="KW-1185">Reference proteome</keyword>
<organism evidence="7 8">
    <name type="scientific">Caulobacter rhizosphaerae</name>
    <dbReference type="NCBI Taxonomy" id="2010972"/>
    <lineage>
        <taxon>Bacteria</taxon>
        <taxon>Pseudomonadati</taxon>
        <taxon>Pseudomonadota</taxon>
        <taxon>Alphaproteobacteria</taxon>
        <taxon>Caulobacterales</taxon>
        <taxon>Caulobacteraceae</taxon>
        <taxon>Caulobacter</taxon>
    </lineage>
</organism>
<feature type="domain" description="PAS" evidence="5">
    <location>
        <begin position="20"/>
        <end position="93"/>
    </location>
</feature>
<dbReference type="InterPro" id="IPR036890">
    <property type="entry name" value="HATPase_C_sf"/>
</dbReference>
<dbReference type="Pfam" id="PF02518">
    <property type="entry name" value="HATPase_c"/>
    <property type="match status" value="1"/>
</dbReference>
<dbReference type="SMART" id="SM00387">
    <property type="entry name" value="HATPase_c"/>
    <property type="match status" value="1"/>
</dbReference>
<dbReference type="CDD" id="cd00130">
    <property type="entry name" value="PAS"/>
    <property type="match status" value="1"/>
</dbReference>
<dbReference type="Gene3D" id="3.30.450.20">
    <property type="entry name" value="PAS domain"/>
    <property type="match status" value="1"/>
</dbReference>
<dbReference type="RefSeq" id="WP_310030050.1">
    <property type="nucleotide sequence ID" value="NZ_JAVDRL010000003.1"/>
</dbReference>
<dbReference type="Pfam" id="PF07568">
    <property type="entry name" value="HisKA_2"/>
    <property type="match status" value="1"/>
</dbReference>
<evidence type="ECO:0000259" key="4">
    <source>
        <dbReference type="PROSITE" id="PS50109"/>
    </source>
</evidence>
<reference evidence="7 8" key="1">
    <citation type="submission" date="2023-07" db="EMBL/GenBank/DDBJ databases">
        <title>Sorghum-associated microbial communities from plants grown in Nebraska, USA.</title>
        <authorList>
            <person name="Schachtman D."/>
        </authorList>
    </citation>
    <scope>NUCLEOTIDE SEQUENCE [LARGE SCALE GENOMIC DNA]</scope>
    <source>
        <strain evidence="7 8">DS2154</strain>
    </source>
</reference>
<dbReference type="PANTHER" id="PTHR47429">
    <property type="entry name" value="PROTEIN TWIN LOV 1"/>
    <property type="match status" value="1"/>
</dbReference>
<evidence type="ECO:0000256" key="2">
    <source>
        <dbReference type="ARBA" id="ARBA00022643"/>
    </source>
</evidence>
<evidence type="ECO:0000313" key="8">
    <source>
        <dbReference type="Proteomes" id="UP001262754"/>
    </source>
</evidence>
<evidence type="ECO:0000313" key="7">
    <source>
        <dbReference type="EMBL" id="MDR6530508.1"/>
    </source>
</evidence>